<gene>
    <name evidence="2" type="ORF">DMP12_09640</name>
</gene>
<dbReference type="AlphaFoldDB" id="A0A423UJ35"/>
<organism evidence="2 3">
    <name type="scientific">Gordonibacter urolithinfaciens</name>
    <dbReference type="NCBI Taxonomy" id="1335613"/>
    <lineage>
        <taxon>Bacteria</taxon>
        <taxon>Bacillati</taxon>
        <taxon>Actinomycetota</taxon>
        <taxon>Coriobacteriia</taxon>
        <taxon>Eggerthellales</taxon>
        <taxon>Eggerthellaceae</taxon>
        <taxon>Gordonibacter</taxon>
    </lineage>
</organism>
<keyword evidence="1" id="KW-0143">Chaperone</keyword>
<dbReference type="InterPro" id="IPR020945">
    <property type="entry name" value="DMSO/NO3_reduct_chaperone"/>
</dbReference>
<protein>
    <recommendedName>
        <fullName evidence="4">Molecular chaperone TorD</fullName>
    </recommendedName>
</protein>
<evidence type="ECO:0000256" key="1">
    <source>
        <dbReference type="ARBA" id="ARBA00023186"/>
    </source>
</evidence>
<evidence type="ECO:0000313" key="3">
    <source>
        <dbReference type="Proteomes" id="UP000285258"/>
    </source>
</evidence>
<dbReference type="SUPFAM" id="SSF89155">
    <property type="entry name" value="TorD-like"/>
    <property type="match status" value="1"/>
</dbReference>
<reference evidence="3" key="1">
    <citation type="submission" date="2018-05" db="EMBL/GenBank/DDBJ databases">
        <title>Genome Sequencing of selected type strains of the family Eggerthellaceae.</title>
        <authorList>
            <person name="Danylec N."/>
            <person name="Stoll D.A."/>
            <person name="Doetsch A."/>
            <person name="Huch M."/>
        </authorList>
    </citation>
    <scope>NUCLEOTIDE SEQUENCE [LARGE SCALE GENOMIC DNA]</scope>
    <source>
        <strain evidence="3">DSM 27213</strain>
    </source>
</reference>
<sequence>MRRPRWAVRRPAAGRATAFSARRRAARRWKGLRMPTPAEVWTRRAHRFAFLGNSLLAPMAADAAFGLDEAFWDEFAAGEVEGPSVRRTLERLKAYARAEQVDGREIGEAVRRVNVEYARLFIGPPKPAAPPWETMYAQAGQVGEIGFGRATVAMQDLLAEAGLVLANENNQYADHLGIELLYLAELCHCCAAGADGGASGVAGDADGGSSAAAVATETREDAAAAVAGAAADEPLGCEERLHAFVREHPAAWAPAFRDRVAEAAPDGYFAPLAALVCDLLEEL</sequence>
<accession>A0A423UJ35</accession>
<name>A0A423UJ35_9ACTN</name>
<dbReference type="Pfam" id="PF02613">
    <property type="entry name" value="Nitrate_red_del"/>
    <property type="match status" value="1"/>
</dbReference>
<comment type="caution">
    <text evidence="2">The sequence shown here is derived from an EMBL/GenBank/DDBJ whole genome shotgun (WGS) entry which is preliminary data.</text>
</comment>
<dbReference type="InterPro" id="IPR036411">
    <property type="entry name" value="TorD-like_sf"/>
</dbReference>
<evidence type="ECO:0008006" key="4">
    <source>
        <dbReference type="Google" id="ProtNLM"/>
    </source>
</evidence>
<dbReference type="Proteomes" id="UP000285258">
    <property type="component" value="Unassembled WGS sequence"/>
</dbReference>
<dbReference type="PANTHER" id="PTHR34227">
    <property type="entry name" value="CHAPERONE PROTEIN YCDY"/>
    <property type="match status" value="1"/>
</dbReference>
<dbReference type="EMBL" id="QIBW01000011">
    <property type="protein sequence ID" value="ROT89198.1"/>
    <property type="molecule type" value="Genomic_DNA"/>
</dbReference>
<dbReference type="InterPro" id="IPR050289">
    <property type="entry name" value="TorD/DmsD_chaperones"/>
</dbReference>
<evidence type="ECO:0000313" key="2">
    <source>
        <dbReference type="EMBL" id="ROT89198.1"/>
    </source>
</evidence>
<proteinExistence type="predicted"/>
<dbReference type="PANTHER" id="PTHR34227:SF1">
    <property type="entry name" value="DIMETHYL SULFOXIDE REDUCTASE CHAPERONE-RELATED"/>
    <property type="match status" value="1"/>
</dbReference>
<dbReference type="Gene3D" id="1.10.3480.10">
    <property type="entry name" value="TorD-like"/>
    <property type="match status" value="1"/>
</dbReference>